<evidence type="ECO:0000256" key="2">
    <source>
        <dbReference type="SAM" id="Coils"/>
    </source>
</evidence>
<dbReference type="eggNOG" id="COG1842">
    <property type="taxonomic scope" value="Bacteria"/>
</dbReference>
<keyword evidence="2" id="KW-0175">Coiled coil</keyword>
<reference evidence="3 4" key="1">
    <citation type="journal article" date="2009" name="Appl. Environ. Microbiol.">
        <title>Three genomes from the phylum Acidobacteria provide insight into the lifestyles of these microorganisms in soils.</title>
        <authorList>
            <person name="Ward N.L."/>
            <person name="Challacombe J.F."/>
            <person name="Janssen P.H."/>
            <person name="Henrissat B."/>
            <person name="Coutinho P.M."/>
            <person name="Wu M."/>
            <person name="Xie G."/>
            <person name="Haft D.H."/>
            <person name="Sait M."/>
            <person name="Badger J."/>
            <person name="Barabote R.D."/>
            <person name="Bradley B."/>
            <person name="Brettin T.S."/>
            <person name="Brinkac L.M."/>
            <person name="Bruce D."/>
            <person name="Creasy T."/>
            <person name="Daugherty S.C."/>
            <person name="Davidsen T.M."/>
            <person name="DeBoy R.T."/>
            <person name="Detter J.C."/>
            <person name="Dodson R.J."/>
            <person name="Durkin A.S."/>
            <person name="Ganapathy A."/>
            <person name="Gwinn-Giglio M."/>
            <person name="Han C.S."/>
            <person name="Khouri H."/>
            <person name="Kiss H."/>
            <person name="Kothari S.P."/>
            <person name="Madupu R."/>
            <person name="Nelson K.E."/>
            <person name="Nelson W.C."/>
            <person name="Paulsen I."/>
            <person name="Penn K."/>
            <person name="Ren Q."/>
            <person name="Rosovitz M.J."/>
            <person name="Selengut J.D."/>
            <person name="Shrivastava S."/>
            <person name="Sullivan S.A."/>
            <person name="Tapia R."/>
            <person name="Thompson L.S."/>
            <person name="Watkins K.L."/>
            <person name="Yang Q."/>
            <person name="Yu C."/>
            <person name="Zafar N."/>
            <person name="Zhou L."/>
            <person name="Kuske C.R."/>
        </authorList>
    </citation>
    <scope>NUCLEOTIDE SEQUENCE [LARGE SCALE GENOMIC DNA]</scope>
    <source>
        <strain evidence="3 4">Ellin345</strain>
    </source>
</reference>
<dbReference type="EMBL" id="CP000360">
    <property type="protein sequence ID" value="ABF40405.1"/>
    <property type="molecule type" value="Genomic_DNA"/>
</dbReference>
<dbReference type="KEGG" id="aba:Acid345_1403"/>
<evidence type="ECO:0000313" key="4">
    <source>
        <dbReference type="Proteomes" id="UP000002432"/>
    </source>
</evidence>
<dbReference type="HOGENOM" id="CLU_056466_3_2_0"/>
<dbReference type="AlphaFoldDB" id="Q1IRU5"/>
<comment type="similarity">
    <text evidence="1">Belongs to the PspA/Vipp/IM30 family.</text>
</comment>
<dbReference type="EnsemblBacteria" id="ABF40405">
    <property type="protein sequence ID" value="ABF40405"/>
    <property type="gene ID" value="Acid345_1403"/>
</dbReference>
<accession>Q1IRU5</accession>
<dbReference type="STRING" id="204669.Acid345_1403"/>
<dbReference type="PANTHER" id="PTHR31088:SF6">
    <property type="entry name" value="PHAGE SHOCK PROTEIN A"/>
    <property type="match status" value="1"/>
</dbReference>
<dbReference type="InterPro" id="IPR007157">
    <property type="entry name" value="PspA_VIPP1"/>
</dbReference>
<proteinExistence type="inferred from homology"/>
<feature type="coiled-coil region" evidence="2">
    <location>
        <begin position="72"/>
        <end position="142"/>
    </location>
</feature>
<evidence type="ECO:0000313" key="3">
    <source>
        <dbReference type="EMBL" id="ABF40405.1"/>
    </source>
</evidence>
<dbReference type="RefSeq" id="WP_011522207.1">
    <property type="nucleotide sequence ID" value="NC_008009.1"/>
</dbReference>
<protein>
    <submittedName>
        <fullName evidence="3">Phage shock protein A, PspA</fullName>
    </submittedName>
</protein>
<dbReference type="Pfam" id="PF04012">
    <property type="entry name" value="PspA_IM30"/>
    <property type="match status" value="1"/>
</dbReference>
<organism evidence="3 4">
    <name type="scientific">Koribacter versatilis (strain Ellin345)</name>
    <dbReference type="NCBI Taxonomy" id="204669"/>
    <lineage>
        <taxon>Bacteria</taxon>
        <taxon>Pseudomonadati</taxon>
        <taxon>Acidobacteriota</taxon>
        <taxon>Terriglobia</taxon>
        <taxon>Terriglobales</taxon>
        <taxon>Candidatus Korobacteraceae</taxon>
        <taxon>Candidatus Korobacter</taxon>
    </lineage>
</organism>
<dbReference type="Proteomes" id="UP000002432">
    <property type="component" value="Chromosome"/>
</dbReference>
<gene>
    <name evidence="3" type="ordered locus">Acid345_1403</name>
</gene>
<name>Q1IRU5_KORVE</name>
<dbReference type="OrthoDB" id="9779630at2"/>
<dbReference type="PANTHER" id="PTHR31088">
    <property type="entry name" value="MEMBRANE-ASSOCIATED PROTEIN VIPP1, CHLOROPLASTIC"/>
    <property type="match status" value="1"/>
</dbReference>
<sequence length="222" mass="25279">MALLERVATLIRANLNDMVDRAENPEKLLKQIILDMQNQFLQVKTQVAIAIADLHLLEKKKKENVDKEAEWMRKAELAVDKKQDDLARAALDRALGYKQFTASFDEQIADQRAQVEILKQSLQKLDAKLAEAHAKADLLIAQSRRARSMDKATTAQLAADDRNKVATLERMKTRIQRDEAIGQAKVEVIAGDDIEHRLNMLEKDDQIDKMLTELKERKALKA</sequence>
<keyword evidence="4" id="KW-1185">Reference proteome</keyword>
<evidence type="ECO:0000256" key="1">
    <source>
        <dbReference type="ARBA" id="ARBA00043985"/>
    </source>
</evidence>